<accession>A0A2A9M5S2</accession>
<gene>
    <name evidence="8" type="ORF">BESB_031100</name>
</gene>
<sequence length="687" mass="71893">MGACKSKPGISRAPAGAAAGEATSQNAQEASAPEGAELRSGGASSAVGSGGRSGAAERLVTSLASSTSCASSGSAAASSSRRVQSAGELPSLLPGTQDDGEEPSGSSHADARAADGSRRRLTVLDADEGGGPDRGRGGAGAVREGENDAGGDPAAKTTLAGKFKKLHTRLRLPGPASAAAAGSGGGRATNGPAEGRDEEEEEDEGEGGGAAVASLTALVHQVSLARSGTPSLLTSDASQGRLALTEEDHERSGAELLQQIRREKSLPVAVEEGDPVATRARSFKSDGRSLSLMHAPSDGGEDSMSVDSFGPRRGSLSRAGSRSGGAVATPPLFPPPRFPLPISREDVWQHPELLTADLFLTLFTPPTAALRCCVLGVEAKGRQESYDDKFTDQAMLPANTPLASVQKTLGFAYACKKGLKPDSPNQDDFGVLCCDSFGLFGVFDGHGPSGHDVSDYVHRLLFFLLLTDENFQKNTPQAIGNAFLATHRSVLAYAAGTELFDCSLSGSTASLVLHTRHRLFVAHVGDSRVVLARQHKSGIVAETITLDHKPTTPAERERIEASGGEVKRLECDIPYRVFVKRRLYPGLAMSRAIGDAIASQIGVTCEPDVTTVELDRSCLFLIMASDGVWEFISSQEAVQIAYGAMGSERKGRTKAAADRLTLEAFKRWVEEEGSVVDDITCQVVWLR</sequence>
<feature type="compositionally biased region" description="Low complexity" evidence="6">
    <location>
        <begin position="13"/>
        <end position="22"/>
    </location>
</feature>
<dbReference type="InterPro" id="IPR001932">
    <property type="entry name" value="PPM-type_phosphatase-like_dom"/>
</dbReference>
<dbReference type="OrthoDB" id="10264738at2759"/>
<keyword evidence="3 5" id="KW-0378">Hydrolase</keyword>
<dbReference type="Gene3D" id="3.60.40.10">
    <property type="entry name" value="PPM-type phosphatase domain"/>
    <property type="match status" value="1"/>
</dbReference>
<dbReference type="VEuPathDB" id="ToxoDB:BESB_031100"/>
<dbReference type="GO" id="GO:0046872">
    <property type="term" value="F:metal ion binding"/>
    <property type="evidence" value="ECO:0007669"/>
    <property type="project" value="UniProtKB-KW"/>
</dbReference>
<evidence type="ECO:0000256" key="1">
    <source>
        <dbReference type="ARBA" id="ARBA00004170"/>
    </source>
</evidence>
<evidence type="ECO:0000256" key="2">
    <source>
        <dbReference type="ARBA" id="ARBA00022723"/>
    </source>
</evidence>
<dbReference type="GO" id="GO:0016020">
    <property type="term" value="C:membrane"/>
    <property type="evidence" value="ECO:0007669"/>
    <property type="project" value="UniProtKB-SubCell"/>
</dbReference>
<organism evidence="8 9">
    <name type="scientific">Besnoitia besnoiti</name>
    <name type="common">Apicomplexan protozoan</name>
    <dbReference type="NCBI Taxonomy" id="94643"/>
    <lineage>
        <taxon>Eukaryota</taxon>
        <taxon>Sar</taxon>
        <taxon>Alveolata</taxon>
        <taxon>Apicomplexa</taxon>
        <taxon>Conoidasida</taxon>
        <taxon>Coccidia</taxon>
        <taxon>Eucoccidiorida</taxon>
        <taxon>Eimeriorina</taxon>
        <taxon>Sarcocystidae</taxon>
        <taxon>Besnoitia</taxon>
    </lineage>
</organism>
<evidence type="ECO:0000256" key="5">
    <source>
        <dbReference type="RuleBase" id="RU003465"/>
    </source>
</evidence>
<proteinExistence type="inferred from homology"/>
<dbReference type="KEGG" id="bbes:BESB_031100"/>
<feature type="region of interest" description="Disordered" evidence="6">
    <location>
        <begin position="1"/>
        <end position="213"/>
    </location>
</feature>
<dbReference type="PANTHER" id="PTHR47992">
    <property type="entry name" value="PROTEIN PHOSPHATASE"/>
    <property type="match status" value="1"/>
</dbReference>
<keyword evidence="9" id="KW-1185">Reference proteome</keyword>
<feature type="domain" description="PPM-type phosphatase" evidence="7">
    <location>
        <begin position="410"/>
        <end position="686"/>
    </location>
</feature>
<feature type="compositionally biased region" description="Low complexity" evidence="6">
    <location>
        <begin position="171"/>
        <end position="181"/>
    </location>
</feature>
<dbReference type="Proteomes" id="UP000224006">
    <property type="component" value="Chromosome XIII"/>
</dbReference>
<keyword evidence="4 5" id="KW-0904">Protein phosphatase</keyword>
<evidence type="ECO:0000259" key="7">
    <source>
        <dbReference type="PROSITE" id="PS51746"/>
    </source>
</evidence>
<keyword evidence="2" id="KW-0479">Metal-binding</keyword>
<feature type="compositionally biased region" description="Low complexity" evidence="6">
    <location>
        <begin position="54"/>
        <end position="87"/>
    </location>
</feature>
<dbReference type="EMBL" id="NWUJ01000016">
    <property type="protein sequence ID" value="PFH31236.1"/>
    <property type="molecule type" value="Genomic_DNA"/>
</dbReference>
<dbReference type="Pfam" id="PF00481">
    <property type="entry name" value="PP2C"/>
    <property type="match status" value="1"/>
</dbReference>
<evidence type="ECO:0000313" key="8">
    <source>
        <dbReference type="EMBL" id="PFH31236.1"/>
    </source>
</evidence>
<dbReference type="CDD" id="cd00143">
    <property type="entry name" value="PP2Cc"/>
    <property type="match status" value="1"/>
</dbReference>
<dbReference type="AlphaFoldDB" id="A0A2A9M5S2"/>
<dbReference type="InterPro" id="IPR015655">
    <property type="entry name" value="PP2C"/>
</dbReference>
<feature type="compositionally biased region" description="Basic and acidic residues" evidence="6">
    <location>
        <begin position="109"/>
        <end position="118"/>
    </location>
</feature>
<comment type="caution">
    <text evidence="8">The sequence shown here is derived from an EMBL/GenBank/DDBJ whole genome shotgun (WGS) entry which is preliminary data.</text>
</comment>
<name>A0A2A9M5S2_BESBE</name>
<evidence type="ECO:0000256" key="4">
    <source>
        <dbReference type="ARBA" id="ARBA00022912"/>
    </source>
</evidence>
<dbReference type="InterPro" id="IPR000222">
    <property type="entry name" value="PP2C_BS"/>
</dbReference>
<feature type="region of interest" description="Disordered" evidence="6">
    <location>
        <begin position="268"/>
        <end position="332"/>
    </location>
</feature>
<evidence type="ECO:0000313" key="9">
    <source>
        <dbReference type="Proteomes" id="UP000224006"/>
    </source>
</evidence>
<protein>
    <submittedName>
        <fullName evidence="8">Putative PP2C</fullName>
    </submittedName>
</protein>
<dbReference type="PROSITE" id="PS01032">
    <property type="entry name" value="PPM_1"/>
    <property type="match status" value="1"/>
</dbReference>
<dbReference type="RefSeq" id="XP_029215245.1">
    <property type="nucleotide sequence ID" value="XM_029361778.1"/>
</dbReference>
<evidence type="ECO:0000256" key="6">
    <source>
        <dbReference type="SAM" id="MobiDB-lite"/>
    </source>
</evidence>
<dbReference type="SMART" id="SM00332">
    <property type="entry name" value="PP2Cc"/>
    <property type="match status" value="1"/>
</dbReference>
<feature type="compositionally biased region" description="Acidic residues" evidence="6">
    <location>
        <begin position="196"/>
        <end position="206"/>
    </location>
</feature>
<comment type="similarity">
    <text evidence="5">Belongs to the PP2C family.</text>
</comment>
<dbReference type="PROSITE" id="PS51746">
    <property type="entry name" value="PPM_2"/>
    <property type="match status" value="1"/>
</dbReference>
<dbReference type="STRING" id="94643.A0A2A9M5S2"/>
<reference evidence="8 9" key="1">
    <citation type="submission" date="2017-09" db="EMBL/GenBank/DDBJ databases">
        <title>Genome sequencing of Besnoitia besnoiti strain Bb-Ger1.</title>
        <authorList>
            <person name="Schares G."/>
            <person name="Venepally P."/>
            <person name="Lorenzi H.A."/>
        </authorList>
    </citation>
    <scope>NUCLEOTIDE SEQUENCE [LARGE SCALE GENOMIC DNA]</scope>
    <source>
        <strain evidence="8 9">Bb-Ger1</strain>
    </source>
</reference>
<dbReference type="GeneID" id="40308162"/>
<dbReference type="SUPFAM" id="SSF81606">
    <property type="entry name" value="PP2C-like"/>
    <property type="match status" value="1"/>
</dbReference>
<feature type="region of interest" description="Disordered" evidence="6">
    <location>
        <begin position="230"/>
        <end position="250"/>
    </location>
</feature>
<dbReference type="GO" id="GO:0004722">
    <property type="term" value="F:protein serine/threonine phosphatase activity"/>
    <property type="evidence" value="ECO:0007669"/>
    <property type="project" value="InterPro"/>
</dbReference>
<dbReference type="InterPro" id="IPR036457">
    <property type="entry name" value="PPM-type-like_dom_sf"/>
</dbReference>
<comment type="subcellular location">
    <subcellularLocation>
        <location evidence="1">Membrane</location>
        <topology evidence="1">Peripheral membrane protein</topology>
    </subcellularLocation>
</comment>
<evidence type="ECO:0000256" key="3">
    <source>
        <dbReference type="ARBA" id="ARBA00022801"/>
    </source>
</evidence>
<feature type="compositionally biased region" description="Low complexity" evidence="6">
    <location>
        <begin position="312"/>
        <end position="326"/>
    </location>
</feature>